<feature type="transmembrane region" description="Helical" evidence="8">
    <location>
        <begin position="361"/>
        <end position="381"/>
    </location>
</feature>
<comment type="subcellular location">
    <subcellularLocation>
        <location evidence="1">Membrane</location>
        <topology evidence="1">Multi-pass membrane protein</topology>
    </subcellularLocation>
</comment>
<dbReference type="PROSITE" id="PS50929">
    <property type="entry name" value="ABC_TM1F"/>
    <property type="match status" value="2"/>
</dbReference>
<evidence type="ECO:0000256" key="3">
    <source>
        <dbReference type="ARBA" id="ARBA00022692"/>
    </source>
</evidence>
<evidence type="ECO:0000256" key="5">
    <source>
        <dbReference type="ARBA" id="ARBA00022840"/>
    </source>
</evidence>
<evidence type="ECO:0000256" key="7">
    <source>
        <dbReference type="ARBA" id="ARBA00023136"/>
    </source>
</evidence>
<dbReference type="PANTHER" id="PTHR24223:SF448">
    <property type="entry name" value="FI20146P1-RELATED"/>
    <property type="match status" value="1"/>
</dbReference>
<dbReference type="FunFam" id="3.40.50.300:FF:000163">
    <property type="entry name" value="Multidrug resistance-associated protein member 4"/>
    <property type="match status" value="1"/>
</dbReference>
<dbReference type="PROSITE" id="PS50893">
    <property type="entry name" value="ABC_TRANSPORTER_2"/>
    <property type="match status" value="2"/>
</dbReference>
<dbReference type="EMBL" id="GDHC01020387">
    <property type="protein sequence ID" value="JAP98241.1"/>
    <property type="molecule type" value="Transcribed_RNA"/>
</dbReference>
<feature type="domain" description="ABC transmembrane type-1" evidence="10">
    <location>
        <begin position="96"/>
        <end position="377"/>
    </location>
</feature>
<evidence type="ECO:0000259" key="10">
    <source>
        <dbReference type="PROSITE" id="PS50929"/>
    </source>
</evidence>
<dbReference type="FunFam" id="1.20.1560.10:FF:000026">
    <property type="entry name" value="Multidrug resistance-associated protein lethal(2)03659"/>
    <property type="match status" value="1"/>
</dbReference>
<dbReference type="SMART" id="SM00382">
    <property type="entry name" value="AAA"/>
    <property type="match status" value="2"/>
</dbReference>
<dbReference type="InterPro" id="IPR011527">
    <property type="entry name" value="ABC1_TM_dom"/>
</dbReference>
<dbReference type="SUPFAM" id="SSF90123">
    <property type="entry name" value="ABC transporter transmembrane region"/>
    <property type="match status" value="2"/>
</dbReference>
<dbReference type="FunFam" id="1.20.1560.10:FF:000014">
    <property type="entry name" value="Multidrug resistance-associated protein member 4"/>
    <property type="match status" value="1"/>
</dbReference>
<evidence type="ECO:0000256" key="1">
    <source>
        <dbReference type="ARBA" id="ARBA00004141"/>
    </source>
</evidence>
<feature type="transmembrane region" description="Helical" evidence="8">
    <location>
        <begin position="887"/>
        <end position="907"/>
    </location>
</feature>
<dbReference type="InterPro" id="IPR017871">
    <property type="entry name" value="ABC_transporter-like_CS"/>
</dbReference>
<evidence type="ECO:0000313" key="12">
    <source>
        <dbReference type="EMBL" id="JAQ05207.1"/>
    </source>
</evidence>
<dbReference type="CDD" id="cd03250">
    <property type="entry name" value="ABCC_MRP_domain1"/>
    <property type="match status" value="1"/>
</dbReference>
<dbReference type="InterPro" id="IPR027417">
    <property type="entry name" value="P-loop_NTPase"/>
</dbReference>
<feature type="transmembrane region" description="Helical" evidence="8">
    <location>
        <begin position="94"/>
        <end position="115"/>
    </location>
</feature>
<dbReference type="InterPro" id="IPR003593">
    <property type="entry name" value="AAA+_ATPase"/>
</dbReference>
<dbReference type="GO" id="GO:0140359">
    <property type="term" value="F:ABC-type transporter activity"/>
    <property type="evidence" value="ECO:0007669"/>
    <property type="project" value="InterPro"/>
</dbReference>
<feature type="domain" description="ABC transporter" evidence="9">
    <location>
        <begin position="1068"/>
        <end position="1301"/>
    </location>
</feature>
<evidence type="ECO:0000256" key="4">
    <source>
        <dbReference type="ARBA" id="ARBA00022741"/>
    </source>
</evidence>
<organism evidence="12">
    <name type="scientific">Lygus hesperus</name>
    <name type="common">Western plant bug</name>
    <dbReference type="NCBI Taxonomy" id="30085"/>
    <lineage>
        <taxon>Eukaryota</taxon>
        <taxon>Metazoa</taxon>
        <taxon>Ecdysozoa</taxon>
        <taxon>Arthropoda</taxon>
        <taxon>Hexapoda</taxon>
        <taxon>Insecta</taxon>
        <taxon>Pterygota</taxon>
        <taxon>Neoptera</taxon>
        <taxon>Paraneoptera</taxon>
        <taxon>Hemiptera</taxon>
        <taxon>Heteroptera</taxon>
        <taxon>Panheteroptera</taxon>
        <taxon>Cimicomorpha</taxon>
        <taxon>Miridae</taxon>
        <taxon>Mirini</taxon>
        <taxon>Lygus</taxon>
    </lineage>
</organism>
<dbReference type="GO" id="GO:0016020">
    <property type="term" value="C:membrane"/>
    <property type="evidence" value="ECO:0007669"/>
    <property type="project" value="UniProtKB-SubCell"/>
</dbReference>
<feature type="transmembrane region" description="Helical" evidence="8">
    <location>
        <begin position="723"/>
        <end position="745"/>
    </location>
</feature>
<feature type="transmembrane region" description="Helical" evidence="8">
    <location>
        <begin position="135"/>
        <end position="157"/>
    </location>
</feature>
<proteinExistence type="predicted"/>
<reference evidence="12" key="1">
    <citation type="journal article" date="2016" name="Gigascience">
        <title>De novo construction of an expanded transcriptome assembly for the western tarnished plant bug, Lygus hesperus.</title>
        <authorList>
            <person name="Tassone E.E."/>
            <person name="Geib S.M."/>
            <person name="Hall B."/>
            <person name="Fabrick J.A."/>
            <person name="Brent C.S."/>
            <person name="Hull J.J."/>
        </authorList>
    </citation>
    <scope>NUCLEOTIDE SEQUENCE</scope>
</reference>
<feature type="transmembrane region" description="Helical" evidence="8">
    <location>
        <begin position="207"/>
        <end position="230"/>
    </location>
</feature>
<keyword evidence="2" id="KW-0813">Transport</keyword>
<dbReference type="GO" id="GO:0016887">
    <property type="term" value="F:ATP hydrolysis activity"/>
    <property type="evidence" value="ECO:0007669"/>
    <property type="project" value="InterPro"/>
</dbReference>
<keyword evidence="4" id="KW-0547">Nucleotide-binding</keyword>
<name>A0A146LDV6_LYGHE</name>
<feature type="domain" description="ABC transporter" evidence="9">
    <location>
        <begin position="439"/>
        <end position="662"/>
    </location>
</feature>
<dbReference type="InterPro" id="IPR050173">
    <property type="entry name" value="ABC_transporter_C-like"/>
</dbReference>
<dbReference type="CDD" id="cd03244">
    <property type="entry name" value="ABCC_MRP_domain2"/>
    <property type="match status" value="1"/>
</dbReference>
<feature type="transmembrane region" description="Helical" evidence="8">
    <location>
        <begin position="973"/>
        <end position="995"/>
    </location>
</feature>
<accession>A0A146LDV6</accession>
<dbReference type="SUPFAM" id="SSF52540">
    <property type="entry name" value="P-loop containing nucleoside triphosphate hydrolases"/>
    <property type="match status" value="2"/>
</dbReference>
<feature type="transmembrane region" description="Helical" evidence="8">
    <location>
        <begin position="236"/>
        <end position="254"/>
    </location>
</feature>
<dbReference type="PROSITE" id="PS00211">
    <property type="entry name" value="ABC_TRANSPORTER_1"/>
    <property type="match status" value="1"/>
</dbReference>
<dbReference type="Gene3D" id="1.20.1560.10">
    <property type="entry name" value="ABC transporter type 1, transmembrane domain"/>
    <property type="match status" value="2"/>
</dbReference>
<feature type="transmembrane region" description="Helical" evidence="8">
    <location>
        <begin position="318"/>
        <end position="341"/>
    </location>
</feature>
<dbReference type="InterPro" id="IPR003439">
    <property type="entry name" value="ABC_transporter-like_ATP-bd"/>
</dbReference>
<evidence type="ECO:0000313" key="11">
    <source>
        <dbReference type="EMBL" id="JAP98241.1"/>
    </source>
</evidence>
<dbReference type="FunFam" id="3.40.50.300:FF:000482">
    <property type="entry name" value="Multidrug resistance-associated protein member 4"/>
    <property type="match status" value="1"/>
</dbReference>
<dbReference type="GO" id="GO:0005524">
    <property type="term" value="F:ATP binding"/>
    <property type="evidence" value="ECO:0007669"/>
    <property type="project" value="UniProtKB-KW"/>
</dbReference>
<sequence length="1326" mass="149669">MESDNEKKKRKPHPVSKANIISQGTFAWTLPLFMTGFKRELEEDDLFQPLDMHRSNKLGDEMEKMWFEEVEASKKAKREPSLLKIIIKATWKKLALTAFFIFLIDVVIKIVQPLMLQGLIRYFAEGNEMSVEDAYTYAGGILICSLIPVFALHPYMLCIQHLGMRLRIAMCSMLYRKALRLSRTALGQTTIGQIVNLMSNDVNRFDVTFMLIHNIWIGPVQTVIISYLAYQLVGPAAFIGLGFLLIFIPFQGWLGKKTSVLRLKTAVRTDERVRLMNEIITGIQVIKMYAWEKPFNTLVSFARRKEVRQIRRSGYIKAVMYSFILFHARTSVFLTIFSYALFGNFIRAEMVFVIQSYYAALRMSMSMFLPTVITQISEALVSVKRIKTFLMYDETNIPLALKGPGELNGKKSGDLEREKKTKDLEMTNVVNVKGEESFIHVKCISAKWNAEGEEDFLKNVTFDVNQGELTVIIGPVGSGKSSLLYTFLNELPLNKGSIEISGSISYASQEPWLFPGTVRQNILFGEPFDRIRYRQVVMMCALLTDFDQFPFGDKTIVGERGVSLSGGQRARISLARAVYKQADIYLLDDPLSAVDTHVGKHLFEDCIQGYLKDKTVVLITHQVQYLEYVDQIVLLEDGEVTAKGTYQELQKSGLDFTNLLTATGEEEPHNEEIMEPIVGYTRTRLDSIQSAASSMFDLTPAELPTAVAETRSQGSVGGQVYKAYFNATGGGCCVFFFVFLLFFIAQGFGSGGDYWLAYWVNLEEYVYNAPNGTVTVDLNYPFILSREQCIYVFLGITVLTILIALLRSFLFFTMCMRSSMRLHDNMFSSLSRTTMWFFNNNNSGRILNRFSKDIGQIDEILPATMADVTTIGITLIGIVVVNATINPYLLVPTLIAGCIFYFLRVFYISTSRSVKRLEGITRSPIFSHMSATLQGLATIRASHCEALLVREFDAHQDLNSASFYLFLACTRAFGFWLDCVCLAFITVVVLSFLFMTTNALGGDVGLAITQSIGLTGMFQWGMRQSAELENQMTCVERVMEYSTLEEEKNLYSTKGKAPRASWPEQGKLEFVKLSLRYSQDQPWILKSLTFTIFPKEKIGIVGRTGAGKSTLIQALFRLCYMEGSIVIDGLSDSLVSLHDWRSKISIIPQEPILFSGTLRKNLDPFDEIDDATLWNVLDEVELKDVVSEMSHGLQSRISEGGSNLSIGQRQLVCLARAIVRNNKILVLDEATANVDPQTDSLIQETIRRKFAPCTVLTIAHRLNTIMDSDRVLVMDAGTVAEFDHPHILLQKKQGIFFQMVQQTGRATEDSLHRIAENHYLENHQSS</sequence>
<evidence type="ECO:0000256" key="2">
    <source>
        <dbReference type="ARBA" id="ARBA00022448"/>
    </source>
</evidence>
<evidence type="ECO:0000259" key="9">
    <source>
        <dbReference type="PROSITE" id="PS50893"/>
    </source>
</evidence>
<gene>
    <name evidence="12" type="primary">l(2)03659_1</name>
    <name evidence="11" type="synonym">l(2)03659_11</name>
    <name evidence="12" type="ORF">g.86268</name>
    <name evidence="11" type="ORF">g.86272</name>
</gene>
<dbReference type="Pfam" id="PF00664">
    <property type="entry name" value="ABC_membrane"/>
    <property type="match status" value="2"/>
</dbReference>
<dbReference type="PANTHER" id="PTHR24223">
    <property type="entry name" value="ATP-BINDING CASSETTE SUB-FAMILY C"/>
    <property type="match status" value="1"/>
</dbReference>
<keyword evidence="7 8" id="KW-0472">Membrane</keyword>
<dbReference type="EMBL" id="GDHC01013422">
    <property type="protein sequence ID" value="JAQ05207.1"/>
    <property type="molecule type" value="Transcribed_RNA"/>
</dbReference>
<evidence type="ECO:0000256" key="8">
    <source>
        <dbReference type="SAM" id="Phobius"/>
    </source>
</evidence>
<dbReference type="Gene3D" id="3.40.50.300">
    <property type="entry name" value="P-loop containing nucleotide triphosphate hydrolases"/>
    <property type="match status" value="2"/>
</dbReference>
<keyword evidence="6 8" id="KW-1133">Transmembrane helix</keyword>
<keyword evidence="5" id="KW-0067">ATP-binding</keyword>
<evidence type="ECO:0000256" key="6">
    <source>
        <dbReference type="ARBA" id="ARBA00022989"/>
    </source>
</evidence>
<dbReference type="Pfam" id="PF00005">
    <property type="entry name" value="ABC_tran"/>
    <property type="match status" value="2"/>
</dbReference>
<protein>
    <submittedName>
        <fullName evidence="12">Putative multidrug resistance-associated protein lethal(2)03659</fullName>
    </submittedName>
</protein>
<keyword evidence="3 8" id="KW-0812">Transmembrane</keyword>
<feature type="transmembrane region" description="Helical" evidence="8">
    <location>
        <begin position="860"/>
        <end position="881"/>
    </location>
</feature>
<feature type="transmembrane region" description="Helical" evidence="8">
    <location>
        <begin position="790"/>
        <end position="812"/>
    </location>
</feature>
<feature type="domain" description="ABC transmembrane type-1" evidence="10">
    <location>
        <begin position="736"/>
        <end position="1030"/>
    </location>
</feature>
<dbReference type="InterPro" id="IPR036640">
    <property type="entry name" value="ABC1_TM_sf"/>
</dbReference>